<comment type="caution">
    <text evidence="1">The sequence shown here is derived from an EMBL/GenBank/DDBJ whole genome shotgun (WGS) entry which is preliminary data.</text>
</comment>
<name>G6F248_9PROT</name>
<dbReference type="Proteomes" id="UP000005939">
    <property type="component" value="Unassembled WGS sequence"/>
</dbReference>
<dbReference type="AlphaFoldDB" id="G6F248"/>
<dbReference type="STRING" id="1088868.CIN_16940"/>
<reference evidence="1 2" key="1">
    <citation type="submission" date="2011-10" db="EMBL/GenBank/DDBJ databases">
        <title>Genome Sequence of Commensalibacter intestini A911, isolated from Drosophila gut.</title>
        <authorList>
            <person name="Lee W.-J."/>
            <person name="Kim E.-K."/>
        </authorList>
    </citation>
    <scope>NUCLEOTIDE SEQUENCE [LARGE SCALE GENOMIC DNA]</scope>
    <source>
        <strain evidence="1 2">A911</strain>
    </source>
</reference>
<organism evidence="1 2">
    <name type="scientific">Commensalibacter intestini A911</name>
    <dbReference type="NCBI Taxonomy" id="1088868"/>
    <lineage>
        <taxon>Bacteria</taxon>
        <taxon>Pseudomonadati</taxon>
        <taxon>Pseudomonadota</taxon>
        <taxon>Alphaproteobacteria</taxon>
        <taxon>Acetobacterales</taxon>
        <taxon>Acetobacteraceae</taxon>
    </lineage>
</organism>
<proteinExistence type="predicted"/>
<gene>
    <name evidence="1" type="ORF">CIN_16940</name>
</gene>
<dbReference type="RefSeq" id="WP_008854684.1">
    <property type="nucleotide sequence ID" value="NZ_AGFR01000009.1"/>
</dbReference>
<accession>G6F248</accession>
<evidence type="ECO:0000313" key="1">
    <source>
        <dbReference type="EMBL" id="EHD13502.1"/>
    </source>
</evidence>
<protein>
    <submittedName>
        <fullName evidence="1">Uncharacterized protein</fullName>
    </submittedName>
</protein>
<sequence length="42" mass="4390">MSGLYASKSGLDVNESATGTSQYTVAMATTNAQDNYLLSDNV</sequence>
<dbReference type="EMBL" id="AGFR01000009">
    <property type="protein sequence ID" value="EHD13502.1"/>
    <property type="molecule type" value="Genomic_DNA"/>
</dbReference>
<evidence type="ECO:0000313" key="2">
    <source>
        <dbReference type="Proteomes" id="UP000005939"/>
    </source>
</evidence>